<proteinExistence type="predicted"/>
<reference evidence="2 3" key="1">
    <citation type="submission" date="2022-01" db="EMBL/GenBank/DDBJ databases">
        <title>Draft Genome Sequences of Seven Type Strains of the Genus Streptomyces.</title>
        <authorList>
            <person name="Aziz S."/>
            <person name="Coretto E."/>
            <person name="Chronakova A."/>
            <person name="Sproer C."/>
            <person name="Huber K."/>
            <person name="Nouioui I."/>
            <person name="Gross H."/>
        </authorList>
    </citation>
    <scope>NUCLEOTIDE SEQUENCE [LARGE SCALE GENOMIC DNA]</scope>
    <source>
        <strain evidence="2 3">DSM 41685</strain>
    </source>
</reference>
<feature type="region of interest" description="Disordered" evidence="1">
    <location>
        <begin position="249"/>
        <end position="271"/>
    </location>
</feature>
<sequence>MSKKQDNFGRAARACHRATGVQYNRCWEWAQTGRISRRLPVPDARSPEQRRFEALIAHTLTDPLRDGQLDGAVLGFQGALPDGDRLTLSLHPTMANVVVAALLPRFDAFYGGIRGVPGLRLERRHGAWALVDATSSAVVCLRHADPGWQPSLPGRDRGITRIWADAPTRLSRPEGDELAEWVSDGRTRPRAAARDLLFSRVLRRPLLINTAARSHGWANTYTHHTHDIVIEWCCGVPATDVADALRRSGMTAEREGVDSSPSGHREPHPERIDLGDASIVLRCLRASWCRGETGELGLAAVATEIRRRYE</sequence>
<keyword evidence="3" id="KW-1185">Reference proteome</keyword>
<dbReference type="EMBL" id="JAKKZF010000043">
    <property type="protein sequence ID" value="MCG0064343.1"/>
    <property type="molecule type" value="Genomic_DNA"/>
</dbReference>
<gene>
    <name evidence="2" type="ORF">L0F81_13770</name>
</gene>
<organism evidence="2 3">
    <name type="scientific">Streptomyces tricolor</name>
    <dbReference type="NCBI Taxonomy" id="68277"/>
    <lineage>
        <taxon>Bacteria</taxon>
        <taxon>Bacillati</taxon>
        <taxon>Actinomycetota</taxon>
        <taxon>Actinomycetes</taxon>
        <taxon>Kitasatosporales</taxon>
        <taxon>Streptomycetaceae</taxon>
        <taxon>Streptomyces</taxon>
        <taxon>Streptomyces violaceoruber group</taxon>
    </lineage>
</organism>
<protein>
    <submittedName>
        <fullName evidence="2">Uncharacterized protein</fullName>
    </submittedName>
</protein>
<comment type="caution">
    <text evidence="2">The sequence shown here is derived from an EMBL/GenBank/DDBJ whole genome shotgun (WGS) entry which is preliminary data.</text>
</comment>
<dbReference type="Proteomes" id="UP001299012">
    <property type="component" value="Unassembled WGS sequence"/>
</dbReference>
<evidence type="ECO:0000256" key="1">
    <source>
        <dbReference type="SAM" id="MobiDB-lite"/>
    </source>
</evidence>
<evidence type="ECO:0000313" key="2">
    <source>
        <dbReference type="EMBL" id="MCG0064343.1"/>
    </source>
</evidence>
<name>A0ABS9JFL6_9ACTN</name>
<accession>A0ABS9JFL6</accession>
<feature type="compositionally biased region" description="Basic and acidic residues" evidence="1">
    <location>
        <begin position="252"/>
        <end position="271"/>
    </location>
</feature>
<evidence type="ECO:0000313" key="3">
    <source>
        <dbReference type="Proteomes" id="UP001299012"/>
    </source>
</evidence>
<dbReference type="RefSeq" id="WP_086701731.1">
    <property type="nucleotide sequence ID" value="NZ_JAKKZF010000043.1"/>
</dbReference>